<evidence type="ECO:0000313" key="9">
    <source>
        <dbReference type="Proteomes" id="UP000030361"/>
    </source>
</evidence>
<feature type="transmembrane region" description="Helical" evidence="6">
    <location>
        <begin position="221"/>
        <end position="241"/>
    </location>
</feature>
<evidence type="ECO:0000256" key="2">
    <source>
        <dbReference type="ARBA" id="ARBA00022448"/>
    </source>
</evidence>
<dbReference type="SUPFAM" id="SSF103473">
    <property type="entry name" value="MFS general substrate transporter"/>
    <property type="match status" value="1"/>
</dbReference>
<feature type="transmembrane region" description="Helical" evidence="6">
    <location>
        <begin position="261"/>
        <end position="282"/>
    </location>
</feature>
<keyword evidence="9" id="KW-1185">Reference proteome</keyword>
<dbReference type="Pfam" id="PF07690">
    <property type="entry name" value="MFS_1"/>
    <property type="match status" value="1"/>
</dbReference>
<evidence type="ECO:0000256" key="5">
    <source>
        <dbReference type="ARBA" id="ARBA00023136"/>
    </source>
</evidence>
<dbReference type="PRINTS" id="PR01036">
    <property type="entry name" value="TCRTETB"/>
</dbReference>
<sequence length="462" mass="49538">MERKVSKKLYLSILATGLMAFCGIVIETAMNVTFPTLMDQFNVTTGTIQWLTTGYLLIVSVIIPLSGFLKRRFTLKSLFLAASTLFIIGLIICSFANNFSLLLAGRLIQGMGTGIALPLMFNIILEQAPLQKIGFLMGIGTLVTAVAPALGPTYGGLLVAVNWHLIFILLLIVMVFALFIGVYAITQVTETEKIKLDIISWISVALFFAGAILAFNSIESSITNAVIFGVIAILGLIAFTWKSNHSTSPLVNLSIFKVPSFSLLLFGFIIFQMLIVGSAFVLPNYLQIVNQVNSAAAGLLLLPGAALGAVLAPISGKLYDNLGPRKPINIGLGFQVVALFLLFITAMTAPAWLIMVGYILFMLGTGFAMGNIMTSGLSQVTKELTPDGNAAFNTLQQFAGALGTAIASLVLALSQDKSDYLHSTAVGAQHDFLMLFIMLIVAIISINMGLSKLRDFSEKIDG</sequence>
<dbReference type="GO" id="GO:0005886">
    <property type="term" value="C:plasma membrane"/>
    <property type="evidence" value="ECO:0007669"/>
    <property type="project" value="UniProtKB-SubCell"/>
</dbReference>
<dbReference type="Gene3D" id="1.20.1720.10">
    <property type="entry name" value="Multidrug resistance protein D"/>
    <property type="match status" value="1"/>
</dbReference>
<keyword evidence="3 6" id="KW-0812">Transmembrane</keyword>
<feature type="transmembrane region" description="Helical" evidence="6">
    <location>
        <begin position="328"/>
        <end position="346"/>
    </location>
</feature>
<feature type="transmembrane region" description="Helical" evidence="6">
    <location>
        <begin position="133"/>
        <end position="151"/>
    </location>
</feature>
<feature type="domain" description="Major facilitator superfamily (MFS) profile" evidence="7">
    <location>
        <begin position="8"/>
        <end position="454"/>
    </location>
</feature>
<reference evidence="8 9" key="1">
    <citation type="journal article" date="2015" name="Genome Announc.">
        <title>Genome Sequence of Lactobacillus curieae CCTCC M 2011381T, a Novel Producer of Gamma-aminobutyric Acid.</title>
        <authorList>
            <person name="Wang Y."/>
            <person name="Wang Y."/>
            <person name="Lang C."/>
            <person name="Wei D."/>
            <person name="Xu P."/>
            <person name="Xie J."/>
        </authorList>
    </citation>
    <scope>NUCLEOTIDE SEQUENCE [LARGE SCALE GENOMIC DNA]</scope>
    <source>
        <strain evidence="8 9">CCTCC M 2011381</strain>
    </source>
</reference>
<evidence type="ECO:0000256" key="4">
    <source>
        <dbReference type="ARBA" id="ARBA00022989"/>
    </source>
</evidence>
<dbReference type="KEGG" id="lcu:PL11_001475"/>
<dbReference type="OrthoDB" id="9816041at2"/>
<dbReference type="GO" id="GO:0022857">
    <property type="term" value="F:transmembrane transporter activity"/>
    <property type="evidence" value="ECO:0007669"/>
    <property type="project" value="InterPro"/>
</dbReference>
<dbReference type="InterPro" id="IPR036259">
    <property type="entry name" value="MFS_trans_sf"/>
</dbReference>
<feature type="transmembrane region" description="Helical" evidence="6">
    <location>
        <begin position="9"/>
        <end position="30"/>
    </location>
</feature>
<feature type="transmembrane region" description="Helical" evidence="6">
    <location>
        <begin position="294"/>
        <end position="316"/>
    </location>
</feature>
<evidence type="ECO:0000256" key="3">
    <source>
        <dbReference type="ARBA" id="ARBA00022692"/>
    </source>
</evidence>
<keyword evidence="2" id="KW-0813">Transport</keyword>
<feature type="transmembrane region" description="Helical" evidence="6">
    <location>
        <begin position="352"/>
        <end position="373"/>
    </location>
</feature>
<dbReference type="InterPro" id="IPR011701">
    <property type="entry name" value="MFS"/>
</dbReference>
<evidence type="ECO:0000256" key="1">
    <source>
        <dbReference type="ARBA" id="ARBA00004651"/>
    </source>
</evidence>
<accession>A0A1S6QGD0</accession>
<keyword evidence="5 6" id="KW-0472">Membrane</keyword>
<feature type="transmembrane region" description="Helical" evidence="6">
    <location>
        <begin position="394"/>
        <end position="412"/>
    </location>
</feature>
<keyword evidence="4 6" id="KW-1133">Transmembrane helix</keyword>
<feature type="transmembrane region" description="Helical" evidence="6">
    <location>
        <begin position="163"/>
        <end position="186"/>
    </location>
</feature>
<name>A0A1S6QGD0_9LACO</name>
<evidence type="ECO:0000259" key="7">
    <source>
        <dbReference type="PROSITE" id="PS50850"/>
    </source>
</evidence>
<dbReference type="EMBL" id="CP018906">
    <property type="protein sequence ID" value="AQW20676.1"/>
    <property type="molecule type" value="Genomic_DNA"/>
</dbReference>
<gene>
    <name evidence="8" type="ORF">PL11_001475</name>
</gene>
<feature type="transmembrane region" description="Helical" evidence="6">
    <location>
        <begin position="432"/>
        <end position="450"/>
    </location>
</feature>
<feature type="transmembrane region" description="Helical" evidence="6">
    <location>
        <begin position="103"/>
        <end position="121"/>
    </location>
</feature>
<proteinExistence type="predicted"/>
<dbReference type="InterPro" id="IPR020846">
    <property type="entry name" value="MFS_dom"/>
</dbReference>
<evidence type="ECO:0000256" key="6">
    <source>
        <dbReference type="SAM" id="Phobius"/>
    </source>
</evidence>
<dbReference type="Gene3D" id="1.20.1250.20">
    <property type="entry name" value="MFS general substrate transporter like domains"/>
    <property type="match status" value="1"/>
</dbReference>
<dbReference type="PANTHER" id="PTHR42718:SF43">
    <property type="entry name" value="LINCOMYCIN RESISTANCE PROTEIN LMRB"/>
    <property type="match status" value="1"/>
</dbReference>
<dbReference type="eggNOG" id="COG2814">
    <property type="taxonomic scope" value="Bacteria"/>
</dbReference>
<dbReference type="RefSeq" id="WP_035165830.1">
    <property type="nucleotide sequence ID" value="NZ_CP018906.1"/>
</dbReference>
<protein>
    <submittedName>
        <fullName evidence="8">MFS transporter</fullName>
    </submittedName>
</protein>
<dbReference type="PANTHER" id="PTHR42718">
    <property type="entry name" value="MAJOR FACILITATOR SUPERFAMILY MULTIDRUG TRANSPORTER MFSC"/>
    <property type="match status" value="1"/>
</dbReference>
<dbReference type="AlphaFoldDB" id="A0A1S6QGD0"/>
<dbReference type="Proteomes" id="UP000030361">
    <property type="component" value="Chromosome"/>
</dbReference>
<evidence type="ECO:0000313" key="8">
    <source>
        <dbReference type="EMBL" id="AQW20676.1"/>
    </source>
</evidence>
<feature type="transmembrane region" description="Helical" evidence="6">
    <location>
        <begin position="198"/>
        <end position="215"/>
    </location>
</feature>
<feature type="transmembrane region" description="Helical" evidence="6">
    <location>
        <begin position="78"/>
        <end position="97"/>
    </location>
</feature>
<dbReference type="PROSITE" id="PS50850">
    <property type="entry name" value="MFS"/>
    <property type="match status" value="1"/>
</dbReference>
<organism evidence="8 9">
    <name type="scientific">Lentilactobacillus curieae</name>
    <dbReference type="NCBI Taxonomy" id="1138822"/>
    <lineage>
        <taxon>Bacteria</taxon>
        <taxon>Bacillati</taxon>
        <taxon>Bacillota</taxon>
        <taxon>Bacilli</taxon>
        <taxon>Lactobacillales</taxon>
        <taxon>Lactobacillaceae</taxon>
        <taxon>Lentilactobacillus</taxon>
    </lineage>
</organism>
<feature type="transmembrane region" description="Helical" evidence="6">
    <location>
        <begin position="50"/>
        <end position="69"/>
    </location>
</feature>
<comment type="subcellular location">
    <subcellularLocation>
        <location evidence="1">Cell membrane</location>
        <topology evidence="1">Multi-pass membrane protein</topology>
    </subcellularLocation>
</comment>